<dbReference type="KEGG" id="mng:MNEG_4605"/>
<reference evidence="3 4" key="1">
    <citation type="journal article" date="2013" name="BMC Genomics">
        <title>Reconstruction of the lipid metabolism for the microalga Monoraphidium neglectum from its genome sequence reveals characteristics suitable for biofuel production.</title>
        <authorList>
            <person name="Bogen C."/>
            <person name="Al-Dilaimi A."/>
            <person name="Albersmeier A."/>
            <person name="Wichmann J."/>
            <person name="Grundmann M."/>
            <person name="Rupp O."/>
            <person name="Lauersen K.J."/>
            <person name="Blifernez-Klassen O."/>
            <person name="Kalinowski J."/>
            <person name="Goesmann A."/>
            <person name="Mussgnug J.H."/>
            <person name="Kruse O."/>
        </authorList>
    </citation>
    <scope>NUCLEOTIDE SEQUENCE [LARGE SCALE GENOMIC DNA]</scope>
    <source>
        <strain evidence="3 4">SAG 48.87</strain>
    </source>
</reference>
<dbReference type="OrthoDB" id="126772at2759"/>
<dbReference type="SUPFAM" id="SSF100895">
    <property type="entry name" value="Kazal-type serine protease inhibitors"/>
    <property type="match status" value="1"/>
</dbReference>
<dbReference type="GeneID" id="25737482"/>
<evidence type="ECO:0000313" key="3">
    <source>
        <dbReference type="EMBL" id="KIZ03353.1"/>
    </source>
</evidence>
<evidence type="ECO:0000256" key="1">
    <source>
        <dbReference type="SAM" id="SignalP"/>
    </source>
</evidence>
<dbReference type="PROSITE" id="PS51465">
    <property type="entry name" value="KAZAL_2"/>
    <property type="match status" value="1"/>
</dbReference>
<evidence type="ECO:0000313" key="4">
    <source>
        <dbReference type="Proteomes" id="UP000054498"/>
    </source>
</evidence>
<dbReference type="InterPro" id="IPR036058">
    <property type="entry name" value="Kazal_dom_sf"/>
</dbReference>
<sequence length="162" mass="16531">MLLCAIVVGASAAAAACDCNALTPNDFEGPPACGTDGVTYASACLAQCQGVKTRTKTGPCRADDEANFASPAETAALDPSNPLSVLLLYVCANKKPVSAAKARASEPFKGETIEAPADGTTPAAAGGAVTPNFVIGTDDRKFLSPNKYPNDKAKGSMWTTSW</sequence>
<dbReference type="InterPro" id="IPR002350">
    <property type="entry name" value="Kazal_dom"/>
</dbReference>
<gene>
    <name evidence="3" type="ORF">MNEG_4605</name>
</gene>
<dbReference type="Gene3D" id="3.30.60.30">
    <property type="match status" value="1"/>
</dbReference>
<dbReference type="Pfam" id="PF07648">
    <property type="entry name" value="Kazal_2"/>
    <property type="match status" value="1"/>
</dbReference>
<accession>A0A0D2JXI8</accession>
<dbReference type="EMBL" id="KK100868">
    <property type="protein sequence ID" value="KIZ03353.1"/>
    <property type="molecule type" value="Genomic_DNA"/>
</dbReference>
<dbReference type="AlphaFoldDB" id="A0A0D2JXI8"/>
<feature type="domain" description="Kazal-like" evidence="2">
    <location>
        <begin position="11"/>
        <end position="62"/>
    </location>
</feature>
<feature type="chain" id="PRO_5002245244" description="Kazal-like domain-containing protein" evidence="1">
    <location>
        <begin position="17"/>
        <end position="162"/>
    </location>
</feature>
<keyword evidence="1" id="KW-0732">Signal</keyword>
<organism evidence="3 4">
    <name type="scientific">Monoraphidium neglectum</name>
    <dbReference type="NCBI Taxonomy" id="145388"/>
    <lineage>
        <taxon>Eukaryota</taxon>
        <taxon>Viridiplantae</taxon>
        <taxon>Chlorophyta</taxon>
        <taxon>core chlorophytes</taxon>
        <taxon>Chlorophyceae</taxon>
        <taxon>CS clade</taxon>
        <taxon>Sphaeropleales</taxon>
        <taxon>Selenastraceae</taxon>
        <taxon>Monoraphidium</taxon>
    </lineage>
</organism>
<proteinExistence type="predicted"/>
<dbReference type="RefSeq" id="XP_013902372.1">
    <property type="nucleotide sequence ID" value="XM_014046918.1"/>
</dbReference>
<keyword evidence="4" id="KW-1185">Reference proteome</keyword>
<dbReference type="CDD" id="cd00104">
    <property type="entry name" value="KAZAL_FS"/>
    <property type="match status" value="1"/>
</dbReference>
<evidence type="ECO:0000259" key="2">
    <source>
        <dbReference type="PROSITE" id="PS51465"/>
    </source>
</evidence>
<feature type="signal peptide" evidence="1">
    <location>
        <begin position="1"/>
        <end position="16"/>
    </location>
</feature>
<dbReference type="Proteomes" id="UP000054498">
    <property type="component" value="Unassembled WGS sequence"/>
</dbReference>
<protein>
    <recommendedName>
        <fullName evidence="2">Kazal-like domain-containing protein</fullName>
    </recommendedName>
</protein>
<name>A0A0D2JXI8_9CHLO</name>